<dbReference type="PANTHER" id="PTHR47371:SF1">
    <property type="entry name" value="LIPOTEICHOIC ACID SYNTHASE-LIKE YQGS"/>
    <property type="match status" value="1"/>
</dbReference>
<keyword evidence="13" id="KW-1185">Reference proteome</keyword>
<dbReference type="GO" id="GO:0046872">
    <property type="term" value="F:metal ion binding"/>
    <property type="evidence" value="ECO:0007669"/>
    <property type="project" value="UniProtKB-KW"/>
</dbReference>
<protein>
    <submittedName>
        <fullName evidence="12">LTA synthase family protein</fullName>
    </submittedName>
</protein>
<dbReference type="Pfam" id="PF00884">
    <property type="entry name" value="Sulfatase"/>
    <property type="match status" value="1"/>
</dbReference>
<feature type="binding site" evidence="9">
    <location>
        <position position="262"/>
    </location>
    <ligand>
        <name>Mn(2+)</name>
        <dbReference type="ChEBI" id="CHEBI:29035"/>
    </ligand>
</feature>
<feature type="binding site" evidence="9">
    <location>
        <position position="304"/>
    </location>
    <ligand>
        <name>Mn(2+)</name>
        <dbReference type="ChEBI" id="CHEBI:29035"/>
    </ligand>
</feature>
<evidence type="ECO:0000256" key="4">
    <source>
        <dbReference type="ARBA" id="ARBA00022692"/>
    </source>
</evidence>
<evidence type="ECO:0000256" key="2">
    <source>
        <dbReference type="ARBA" id="ARBA00009983"/>
    </source>
</evidence>
<feature type="domain" description="Sulfatase N-terminal" evidence="11">
    <location>
        <begin position="254"/>
        <end position="541"/>
    </location>
</feature>
<dbReference type="GO" id="GO:0005886">
    <property type="term" value="C:plasma membrane"/>
    <property type="evidence" value="ECO:0007669"/>
    <property type="project" value="UniProtKB-SubCell"/>
</dbReference>
<dbReference type="Proteomes" id="UP000622687">
    <property type="component" value="Unassembled WGS sequence"/>
</dbReference>
<evidence type="ECO:0000313" key="13">
    <source>
        <dbReference type="Proteomes" id="UP000622687"/>
    </source>
</evidence>
<organism evidence="12 13">
    <name type="scientific">Clostridium aciditolerans</name>
    <dbReference type="NCBI Taxonomy" id="339861"/>
    <lineage>
        <taxon>Bacteria</taxon>
        <taxon>Bacillati</taxon>
        <taxon>Bacillota</taxon>
        <taxon>Clostridia</taxon>
        <taxon>Eubacteriales</taxon>
        <taxon>Clostridiaceae</taxon>
        <taxon>Clostridium</taxon>
    </lineage>
</organism>
<evidence type="ECO:0000256" key="6">
    <source>
        <dbReference type="ARBA" id="ARBA00023136"/>
    </source>
</evidence>
<keyword evidence="8" id="KW-0479">Metal-binding</keyword>
<feature type="binding site" evidence="9">
    <location>
        <position position="477"/>
    </location>
    <ligand>
        <name>Mn(2+)</name>
        <dbReference type="ChEBI" id="CHEBI:29035"/>
    </ligand>
</feature>
<dbReference type="InterPro" id="IPR000917">
    <property type="entry name" value="Sulfatase_N"/>
</dbReference>
<dbReference type="RefSeq" id="WP_211142064.1">
    <property type="nucleotide sequence ID" value="NZ_JAEEGB010000007.1"/>
</dbReference>
<dbReference type="Gene3D" id="3.30.1120.170">
    <property type="match status" value="1"/>
</dbReference>
<evidence type="ECO:0000256" key="9">
    <source>
        <dbReference type="PIRSR" id="PIRSR005091-3"/>
    </source>
</evidence>
<dbReference type="InterPro" id="IPR050448">
    <property type="entry name" value="OpgB/LTA_synthase_biosynth"/>
</dbReference>
<evidence type="ECO:0000259" key="11">
    <source>
        <dbReference type="Pfam" id="PF00884"/>
    </source>
</evidence>
<evidence type="ECO:0000256" key="1">
    <source>
        <dbReference type="ARBA" id="ARBA00004651"/>
    </source>
</evidence>
<feature type="transmembrane region" description="Helical" evidence="10">
    <location>
        <begin position="21"/>
        <end position="37"/>
    </location>
</feature>
<gene>
    <name evidence="12" type="ORF">I6U51_07525</name>
</gene>
<dbReference type="PIRSF" id="PIRSF005091">
    <property type="entry name" value="Mmb_sulf_HI1246"/>
    <property type="match status" value="1"/>
</dbReference>
<evidence type="ECO:0000256" key="10">
    <source>
        <dbReference type="SAM" id="Phobius"/>
    </source>
</evidence>
<dbReference type="PANTHER" id="PTHR47371">
    <property type="entry name" value="LIPOTEICHOIC ACID SYNTHASE"/>
    <property type="match status" value="1"/>
</dbReference>
<comment type="subcellular location">
    <subcellularLocation>
        <location evidence="1">Cell membrane</location>
        <topology evidence="1">Multi-pass membrane protein</topology>
    </subcellularLocation>
</comment>
<feature type="transmembrane region" description="Helical" evidence="10">
    <location>
        <begin position="43"/>
        <end position="62"/>
    </location>
</feature>
<keyword evidence="3" id="KW-1003">Cell membrane</keyword>
<dbReference type="InterPro" id="IPR012160">
    <property type="entry name" value="LtaS-like"/>
</dbReference>
<evidence type="ECO:0000256" key="5">
    <source>
        <dbReference type="ARBA" id="ARBA00022989"/>
    </source>
</evidence>
<evidence type="ECO:0000256" key="3">
    <source>
        <dbReference type="ARBA" id="ARBA00022475"/>
    </source>
</evidence>
<accession>A0A934HZY7</accession>
<keyword evidence="5 10" id="KW-1133">Transmembrane helix</keyword>
<feature type="transmembrane region" description="Helical" evidence="10">
    <location>
        <begin position="113"/>
        <end position="137"/>
    </location>
</feature>
<keyword evidence="6 10" id="KW-0472">Membrane</keyword>
<feature type="transmembrane region" description="Helical" evidence="10">
    <location>
        <begin position="158"/>
        <end position="179"/>
    </location>
</feature>
<comment type="caution">
    <text evidence="12">The sequence shown here is derived from an EMBL/GenBank/DDBJ whole genome shotgun (WGS) entry which is preliminary data.</text>
</comment>
<dbReference type="AlphaFoldDB" id="A0A934HZY7"/>
<keyword evidence="4 10" id="KW-0812">Transmembrane</keyword>
<feature type="binding site" evidence="9">
    <location>
        <position position="476"/>
    </location>
    <ligand>
        <name>Mn(2+)</name>
        <dbReference type="ChEBI" id="CHEBI:29035"/>
    </ligand>
</feature>
<dbReference type="Gene3D" id="3.40.720.10">
    <property type="entry name" value="Alkaline Phosphatase, subunit A"/>
    <property type="match status" value="1"/>
</dbReference>
<dbReference type="CDD" id="cd16015">
    <property type="entry name" value="LTA_synthase"/>
    <property type="match status" value="1"/>
</dbReference>
<keyword evidence="8" id="KW-0464">Manganese</keyword>
<dbReference type="EMBL" id="JAEEGB010000007">
    <property type="protein sequence ID" value="MBI6872561.1"/>
    <property type="molecule type" value="Genomic_DNA"/>
</dbReference>
<evidence type="ECO:0000256" key="8">
    <source>
        <dbReference type="PIRSR" id="PIRSR005091-2"/>
    </source>
</evidence>
<feature type="active site" evidence="7">
    <location>
        <position position="304"/>
    </location>
</feature>
<proteinExistence type="inferred from homology"/>
<feature type="transmembrane region" description="Helical" evidence="10">
    <location>
        <begin position="74"/>
        <end position="93"/>
    </location>
</feature>
<feature type="binding site" evidence="8">
    <location>
        <position position="417"/>
    </location>
    <ligand>
        <name>substrate</name>
    </ligand>
</feature>
<dbReference type="SUPFAM" id="SSF53649">
    <property type="entry name" value="Alkaline phosphatase-like"/>
    <property type="match status" value="1"/>
</dbReference>
<evidence type="ECO:0000256" key="7">
    <source>
        <dbReference type="PIRSR" id="PIRSR005091-1"/>
    </source>
</evidence>
<comment type="similarity">
    <text evidence="2">Belongs to the LTA synthase family.</text>
</comment>
<dbReference type="InterPro" id="IPR017850">
    <property type="entry name" value="Alkaline_phosphatase_core_sf"/>
</dbReference>
<name>A0A934HZY7_9CLOT</name>
<sequence>MNINKLKNSALINICKENADIVMFFILIFIKIMFYAKQISPEYLYIGVTHPVFASVLVLVSFSVLFRYNKRIKYLYILDIVISLMLMADLMYYRYFKDVITVASLKNVKLLGGVSSSIGSLFSIKDLLYLADIVILIPFVKKYKNKENIKKRPLLSKFAVFSIMFIAGVTINAKSVYAVSKEQPTLLSSMSNRIYLTKLIGNLNFHAIDAYNYVSTKVKNSKSLSSQEQQEIKSFLENNNNSSGTYLKGVGEGKNLIVIQVEALQQFVINKKVNGQEITPNLNKWLNKSLYFDNYFYQVAGGNTSDAEFMSNNSLYPAQSGAAYYSYSGNQYDSLAKELKDKNYYTAALHGYNEGFWNRNVMYKSEKFDDFYGEHSFNVNETVGLGLSDKSFLEQSVDKLKSFQQPYYSFLITLSSHFPYDDVEGYGNFNVGEYENTLLGNYLKGIHYTDEQLGMFLDKLDKEGITQNSVIVLYGDHFGIPRDNVEELYKFENMSNVNDLQWFQYQKVPLIIHFPEDANKGVNHTYSGQMDLYPTLANLFNLPKQYMFGKDILNSDNGKVLFRNGSFTDGNIFYVSWTNTYYDIKSGKQIEETDELARMKEKYNKELQYSDDILNHNLIKVFEANNKK</sequence>
<evidence type="ECO:0000313" key="12">
    <source>
        <dbReference type="EMBL" id="MBI6872561.1"/>
    </source>
</evidence>
<reference evidence="12" key="1">
    <citation type="submission" date="2020-12" db="EMBL/GenBank/DDBJ databases">
        <title>Clostridium thailandense sp. nov., a novel acetogenic bacterium isolated from peat land soil in Thailand.</title>
        <authorList>
            <person name="Chaikitkaew S."/>
            <person name="Birkeland N.K."/>
        </authorList>
    </citation>
    <scope>NUCLEOTIDE SEQUENCE</scope>
    <source>
        <strain evidence="12">DSM 17425</strain>
    </source>
</reference>